<evidence type="ECO:0008006" key="4">
    <source>
        <dbReference type="Google" id="ProtNLM"/>
    </source>
</evidence>
<dbReference type="SUPFAM" id="SSF48371">
    <property type="entry name" value="ARM repeat"/>
    <property type="match status" value="1"/>
</dbReference>
<dbReference type="InterPro" id="IPR016024">
    <property type="entry name" value="ARM-type_fold"/>
</dbReference>
<dbReference type="Proteomes" id="UP000466794">
    <property type="component" value="Unassembled WGS sequence"/>
</dbReference>
<comment type="caution">
    <text evidence="2">The sequence shown here is derived from an EMBL/GenBank/DDBJ whole genome shotgun (WGS) entry which is preliminary data.</text>
</comment>
<dbReference type="Gene3D" id="1.25.10.10">
    <property type="entry name" value="Leucine-rich Repeat Variant"/>
    <property type="match status" value="1"/>
</dbReference>
<dbReference type="InterPro" id="IPR011989">
    <property type="entry name" value="ARM-like"/>
</dbReference>
<gene>
    <name evidence="2" type="ORF">GPX89_34500</name>
</gene>
<evidence type="ECO:0000256" key="1">
    <source>
        <dbReference type="SAM" id="MobiDB-lite"/>
    </source>
</evidence>
<organism evidence="2 3">
    <name type="scientific">Nocardia terrae</name>
    <dbReference type="NCBI Taxonomy" id="2675851"/>
    <lineage>
        <taxon>Bacteria</taxon>
        <taxon>Bacillati</taxon>
        <taxon>Actinomycetota</taxon>
        <taxon>Actinomycetes</taxon>
        <taxon>Mycobacteriales</taxon>
        <taxon>Nocardiaceae</taxon>
        <taxon>Nocardia</taxon>
    </lineage>
</organism>
<name>A0A7K1V6S0_9NOCA</name>
<protein>
    <recommendedName>
        <fullName evidence="4">HEAT repeat domain-containing protein</fullName>
    </recommendedName>
</protein>
<accession>A0A7K1V6S0</accession>
<evidence type="ECO:0000313" key="2">
    <source>
        <dbReference type="EMBL" id="MVU82333.1"/>
    </source>
</evidence>
<keyword evidence="3" id="KW-1185">Reference proteome</keyword>
<dbReference type="AlphaFoldDB" id="A0A7K1V6S0"/>
<reference evidence="2 3" key="1">
    <citation type="submission" date="2019-12" db="EMBL/GenBank/DDBJ databases">
        <title>Nocardia sp. nov. ET3-3 isolated from soil.</title>
        <authorList>
            <person name="Kanchanasin P."/>
            <person name="Tanasupawat S."/>
            <person name="Yuki M."/>
            <person name="Kudo T."/>
        </authorList>
    </citation>
    <scope>NUCLEOTIDE SEQUENCE [LARGE SCALE GENOMIC DNA]</scope>
    <source>
        <strain evidence="2 3">ET3-3</strain>
    </source>
</reference>
<feature type="region of interest" description="Disordered" evidence="1">
    <location>
        <begin position="130"/>
        <end position="172"/>
    </location>
</feature>
<evidence type="ECO:0000313" key="3">
    <source>
        <dbReference type="Proteomes" id="UP000466794"/>
    </source>
</evidence>
<sequence length="394" mass="44331">MADPGGTSGEDGAMSQYDPQVHLVNKFLTGMPVREVHMRDVKASYDRWIQNEWNGDERAALANCMRTLSEASGSEWEALTTRQRQVLVWLFTLLHPPKQDMKSQADDLWAKIGPGRMRSLATQLLSFQDARKSNEPAPSTSPTADLPESSDVRVASGDGGRTARPHRGPYDPDTRLEKAGLLFLTRSSTLVVAVGLFAYLVDRVPNASPPWYGIGNGLSRLAYEQHSLPLFRYSVAALRRSLVEDPENRLARELLDTMRGWDALSDSEFAEVHAFEGSPLTLLPRLGFTAAALVDATMALPRDDRMRIILWLRPQGIEDFVPVLIAAVQDPDEHIRMTAIEYLGYWGDRSDVRECFERLVNSGEHRELQPYAGMALYSIEEDWARRLHQRMMHG</sequence>
<proteinExistence type="predicted"/>
<dbReference type="EMBL" id="WRPP01000009">
    <property type="protein sequence ID" value="MVU82333.1"/>
    <property type="molecule type" value="Genomic_DNA"/>
</dbReference>